<name>J6ENJ0_TRIAS</name>
<feature type="transmembrane region" description="Helical" evidence="5">
    <location>
        <begin position="465"/>
        <end position="486"/>
    </location>
</feature>
<dbReference type="InterPro" id="IPR005828">
    <property type="entry name" value="MFS_sugar_transport-like"/>
</dbReference>
<evidence type="ECO:0000256" key="1">
    <source>
        <dbReference type="ARBA" id="ARBA00004141"/>
    </source>
</evidence>
<dbReference type="Pfam" id="PF00083">
    <property type="entry name" value="Sugar_tr"/>
    <property type="match status" value="1"/>
</dbReference>
<evidence type="ECO:0000313" key="8">
    <source>
        <dbReference type="Proteomes" id="UP000002748"/>
    </source>
</evidence>
<accession>J6ENJ0</accession>
<evidence type="ECO:0000313" key="7">
    <source>
        <dbReference type="EMBL" id="EJT45929.1"/>
    </source>
</evidence>
<keyword evidence="2 5" id="KW-0812">Transmembrane</keyword>
<dbReference type="HOGENOM" id="CLU_001265_46_1_1"/>
<dbReference type="VEuPathDB" id="FungiDB:A1Q1_05601"/>
<evidence type="ECO:0000256" key="3">
    <source>
        <dbReference type="ARBA" id="ARBA00022989"/>
    </source>
</evidence>
<evidence type="ECO:0000256" key="5">
    <source>
        <dbReference type="SAM" id="Phobius"/>
    </source>
</evidence>
<dbReference type="PROSITE" id="PS50850">
    <property type="entry name" value="MFS"/>
    <property type="match status" value="1"/>
</dbReference>
<keyword evidence="4 5" id="KW-0472">Membrane</keyword>
<evidence type="ECO:0000256" key="2">
    <source>
        <dbReference type="ARBA" id="ARBA00022692"/>
    </source>
</evidence>
<dbReference type="GeneID" id="25989113"/>
<dbReference type="PANTHER" id="PTHR23508:SF10">
    <property type="entry name" value="CARBOXYLIC ACID TRANSPORTER PROTEIN HOMOLOG"/>
    <property type="match status" value="1"/>
</dbReference>
<feature type="transmembrane region" description="Helical" evidence="5">
    <location>
        <begin position="212"/>
        <end position="229"/>
    </location>
</feature>
<dbReference type="GO" id="GO:0015355">
    <property type="term" value="F:secondary active monocarboxylate transmembrane transporter activity"/>
    <property type="evidence" value="ECO:0007669"/>
    <property type="project" value="TreeGrafter"/>
</dbReference>
<dbReference type="FunFam" id="1.20.1250.20:FF:000340">
    <property type="entry name" value="MFS transporter, SHS family, lactate transporter"/>
    <property type="match status" value="1"/>
</dbReference>
<dbReference type="InterPro" id="IPR020846">
    <property type="entry name" value="MFS_dom"/>
</dbReference>
<feature type="transmembrane region" description="Helical" evidence="5">
    <location>
        <begin position="335"/>
        <end position="358"/>
    </location>
</feature>
<protein>
    <submittedName>
        <fullName evidence="7">Carboxylic acid transport protein</fullName>
    </submittedName>
</protein>
<sequence length="537" mass="59329">MVSPPQSFKDTPRHYEESDDGLAHTSVKSQLSHWHAIKGREHRSFVRNIVPSFRWKTQKNSPNEIVIHNPIKLLRSVPAKGWLYFLVGWFAWTCDGFDYFAVSVTMTDLAHYFGKSNHDISTAITLTLLFRSLGAFLFGIAADRFGRKWTLFVNLLMIAALELGSGFVQTYSAFLGVRSIFGIVMGGIWGTSAAIALENVPPHARGLMSGMMQQGYAVGYLLAASVNFITPHSKYGWRCVYFFGAGFSLLAALLRLVVPESKQYIEARERAKAEALPAKEATRRFGRAILDMLKTNWIRVIWAICCMTGFNFLSHGSQDLYPTYLKETKLLSPAVTNRAVIISNVGAVCGGTIAGYLSQYSGRRLTGLIFLCITAAFIPLWILPGNFSGLAAGGFWMQFGVQGAWGIVPIYLSEVSPPAFRALFAGLSYQLGNMASSGAAQIETDAGESIQIPDPKEPGKMMPDYATVQGILIGAVIAWLMIFLFLGPEADGSHFEHAKAAYEEGAGKETGTRLVHEDEYIRRESQMHREEREAEKA</sequence>
<dbReference type="GO" id="GO:0005886">
    <property type="term" value="C:plasma membrane"/>
    <property type="evidence" value="ECO:0007669"/>
    <property type="project" value="TreeGrafter"/>
</dbReference>
<dbReference type="RefSeq" id="XP_014176285.1">
    <property type="nucleotide sequence ID" value="XM_014320810.1"/>
</dbReference>
<evidence type="ECO:0000256" key="4">
    <source>
        <dbReference type="ARBA" id="ARBA00023136"/>
    </source>
</evidence>
<proteinExistence type="predicted"/>
<feature type="transmembrane region" description="Helical" evidence="5">
    <location>
        <begin position="122"/>
        <end position="142"/>
    </location>
</feature>
<keyword evidence="3 5" id="KW-1133">Transmembrane helix</keyword>
<evidence type="ECO:0000259" key="6">
    <source>
        <dbReference type="PROSITE" id="PS50850"/>
    </source>
</evidence>
<dbReference type="Proteomes" id="UP000002748">
    <property type="component" value="Unassembled WGS sequence"/>
</dbReference>
<dbReference type="InterPro" id="IPR036259">
    <property type="entry name" value="MFS_trans_sf"/>
</dbReference>
<dbReference type="AlphaFoldDB" id="J6ENJ0"/>
<feature type="transmembrane region" description="Helical" evidence="5">
    <location>
        <begin position="180"/>
        <end position="200"/>
    </location>
</feature>
<comment type="subcellular location">
    <subcellularLocation>
        <location evidence="1">Membrane</location>
        <topology evidence="1">Multi-pass membrane protein</topology>
    </subcellularLocation>
</comment>
<feature type="transmembrane region" description="Helical" evidence="5">
    <location>
        <begin position="149"/>
        <end position="168"/>
    </location>
</feature>
<feature type="transmembrane region" description="Helical" evidence="5">
    <location>
        <begin position="297"/>
        <end position="315"/>
    </location>
</feature>
<dbReference type="SUPFAM" id="SSF103473">
    <property type="entry name" value="MFS general substrate transporter"/>
    <property type="match status" value="1"/>
</dbReference>
<dbReference type="Gene3D" id="1.20.1250.20">
    <property type="entry name" value="MFS general substrate transporter like domains"/>
    <property type="match status" value="2"/>
</dbReference>
<dbReference type="OrthoDB" id="5296287at2759"/>
<dbReference type="KEGG" id="tasa:A1Q1_05601"/>
<feature type="transmembrane region" description="Helical" evidence="5">
    <location>
        <begin position="365"/>
        <end position="383"/>
    </location>
</feature>
<comment type="caution">
    <text evidence="7">The sequence shown here is derived from an EMBL/GenBank/DDBJ whole genome shotgun (WGS) entry which is preliminary data.</text>
</comment>
<feature type="domain" description="Major facilitator superfamily (MFS) profile" evidence="6">
    <location>
        <begin position="84"/>
        <end position="491"/>
    </location>
</feature>
<dbReference type="CDD" id="cd17316">
    <property type="entry name" value="MFS_SV2_like"/>
    <property type="match status" value="1"/>
</dbReference>
<reference evidence="7 8" key="1">
    <citation type="journal article" date="2012" name="Eukaryot. Cell">
        <title>Draft genome sequence of CBS 2479, the standard type strain of Trichosporon asahii.</title>
        <authorList>
            <person name="Yang R.Y."/>
            <person name="Li H.T."/>
            <person name="Zhu H."/>
            <person name="Zhou G.P."/>
            <person name="Wang M."/>
            <person name="Wang L."/>
        </authorList>
    </citation>
    <scope>NUCLEOTIDE SEQUENCE [LARGE SCALE GENOMIC DNA]</scope>
    <source>
        <strain evidence="8">ATCC 90039 / CBS 2479 / JCM 2466 / KCTC 7840 / NCYC 2677 / UAMH 7654</strain>
    </source>
</reference>
<feature type="transmembrane region" description="Helical" evidence="5">
    <location>
        <begin position="82"/>
        <end position="102"/>
    </location>
</feature>
<dbReference type="GO" id="GO:0035879">
    <property type="term" value="P:plasma membrane lactate transport"/>
    <property type="evidence" value="ECO:0007669"/>
    <property type="project" value="TreeGrafter"/>
</dbReference>
<gene>
    <name evidence="7" type="ORF">A1Q1_05601</name>
</gene>
<dbReference type="PANTHER" id="PTHR23508">
    <property type="entry name" value="CARBOXYLIC ACID TRANSPORTER PROTEIN HOMOLOG"/>
    <property type="match status" value="1"/>
</dbReference>
<dbReference type="EMBL" id="ALBS01000317">
    <property type="protein sequence ID" value="EJT45929.1"/>
    <property type="molecule type" value="Genomic_DNA"/>
</dbReference>
<feature type="transmembrane region" description="Helical" evidence="5">
    <location>
        <begin position="235"/>
        <end position="258"/>
    </location>
</feature>
<organism evidence="7 8">
    <name type="scientific">Trichosporon asahii var. asahii (strain ATCC 90039 / CBS 2479 / JCM 2466 / KCTC 7840 / NBRC 103889/ NCYC 2677 / UAMH 7654)</name>
    <name type="common">Yeast</name>
    <dbReference type="NCBI Taxonomy" id="1186058"/>
    <lineage>
        <taxon>Eukaryota</taxon>
        <taxon>Fungi</taxon>
        <taxon>Dikarya</taxon>
        <taxon>Basidiomycota</taxon>
        <taxon>Agaricomycotina</taxon>
        <taxon>Tremellomycetes</taxon>
        <taxon>Trichosporonales</taxon>
        <taxon>Trichosporonaceae</taxon>
        <taxon>Trichosporon</taxon>
    </lineage>
</organism>